<dbReference type="PROSITE" id="PS50093">
    <property type="entry name" value="PKD"/>
    <property type="match status" value="1"/>
</dbReference>
<dbReference type="GO" id="GO:0005975">
    <property type="term" value="P:carbohydrate metabolic process"/>
    <property type="evidence" value="ECO:0007669"/>
    <property type="project" value="UniProtKB-ARBA"/>
</dbReference>
<evidence type="ECO:0000256" key="1">
    <source>
        <dbReference type="SAM" id="SignalP"/>
    </source>
</evidence>
<sequence length="238" mass="25193">MATLLAATSLAFLSSPAAMARGCDFVTVTSTINGDVVTEMQLVCTGASEQGPDDAEPAEFHTPLGGAACIGYAIQVGLDPTEFCDEEQPPTEITPGMILAAIRRTPLPPSELIVQPPNGRTLVNFDTNFYTETAPLDRTIRLFGQQVDLRIWPSSYEWHFGDGASTATESAGSPYPDLEITHNYTAKGQVGPAVDTTYSAEFRVNGGAWRPVPGTVTIPGDAVALEVVEATPVLVGYS</sequence>
<dbReference type="AlphaFoldDB" id="A0A1H0FD91"/>
<dbReference type="STRING" id="1005944.SAMN05192576_2999"/>
<feature type="domain" description="PKD" evidence="2">
    <location>
        <begin position="153"/>
        <end position="188"/>
    </location>
</feature>
<evidence type="ECO:0000313" key="4">
    <source>
        <dbReference type="Proteomes" id="UP000199004"/>
    </source>
</evidence>
<feature type="chain" id="PRO_5011730448" description="PKD domain-containing protein" evidence="1">
    <location>
        <begin position="21"/>
        <end position="238"/>
    </location>
</feature>
<dbReference type="Proteomes" id="UP000199004">
    <property type="component" value="Unassembled WGS sequence"/>
</dbReference>
<name>A0A1H0FD91_9ACTN</name>
<evidence type="ECO:0000259" key="2">
    <source>
        <dbReference type="PROSITE" id="PS50093"/>
    </source>
</evidence>
<organism evidence="3 4">
    <name type="scientific">Nocardioides szechwanensis</name>
    <dbReference type="NCBI Taxonomy" id="1005944"/>
    <lineage>
        <taxon>Bacteria</taxon>
        <taxon>Bacillati</taxon>
        <taxon>Actinomycetota</taxon>
        <taxon>Actinomycetes</taxon>
        <taxon>Propionibacteriales</taxon>
        <taxon>Nocardioidaceae</taxon>
        <taxon>Nocardioides</taxon>
    </lineage>
</organism>
<protein>
    <recommendedName>
        <fullName evidence="2">PKD domain-containing protein</fullName>
    </recommendedName>
</protein>
<accession>A0A1H0FD91</accession>
<keyword evidence="4" id="KW-1185">Reference proteome</keyword>
<dbReference type="InterPro" id="IPR013783">
    <property type="entry name" value="Ig-like_fold"/>
</dbReference>
<proteinExistence type="predicted"/>
<dbReference type="Gene3D" id="2.60.40.10">
    <property type="entry name" value="Immunoglobulins"/>
    <property type="match status" value="1"/>
</dbReference>
<gene>
    <name evidence="3" type="ORF">SAMN05192576_2999</name>
</gene>
<dbReference type="EMBL" id="FNIC01000005">
    <property type="protein sequence ID" value="SDN92531.1"/>
    <property type="molecule type" value="Genomic_DNA"/>
</dbReference>
<keyword evidence="1" id="KW-0732">Signal</keyword>
<dbReference type="InterPro" id="IPR000601">
    <property type="entry name" value="PKD_dom"/>
</dbReference>
<reference evidence="3 4" key="1">
    <citation type="submission" date="2016-10" db="EMBL/GenBank/DDBJ databases">
        <authorList>
            <person name="de Groot N.N."/>
        </authorList>
    </citation>
    <scope>NUCLEOTIDE SEQUENCE [LARGE SCALE GENOMIC DNA]</scope>
    <source>
        <strain evidence="3 4">CGMCC 1.11147</strain>
    </source>
</reference>
<evidence type="ECO:0000313" key="3">
    <source>
        <dbReference type="EMBL" id="SDN92531.1"/>
    </source>
</evidence>
<feature type="signal peptide" evidence="1">
    <location>
        <begin position="1"/>
        <end position="20"/>
    </location>
</feature>